<accession>A0A934IKI0</accession>
<gene>
    <name evidence="1" type="primary">trbK-alt</name>
    <name evidence="1" type="ORF">ILP92_17965</name>
</gene>
<keyword evidence="2" id="KW-1185">Reference proteome</keyword>
<reference evidence="1" key="1">
    <citation type="submission" date="2020-12" db="EMBL/GenBank/DDBJ databases">
        <title>Bacterial taxonomy.</title>
        <authorList>
            <person name="Pan X."/>
        </authorList>
    </citation>
    <scope>NUCLEOTIDE SEQUENCE</scope>
    <source>
        <strain evidence="1">KCTC 52957</strain>
    </source>
</reference>
<dbReference type="InterPro" id="IPR027587">
    <property type="entry name" value="TrbK"/>
</dbReference>
<dbReference type="Proteomes" id="UP000642488">
    <property type="component" value="Unassembled WGS sequence"/>
</dbReference>
<evidence type="ECO:0000313" key="2">
    <source>
        <dbReference type="Proteomes" id="UP000642488"/>
    </source>
</evidence>
<comment type="caution">
    <text evidence="1">The sequence shown here is derived from an EMBL/GenBank/DDBJ whole genome shotgun (WGS) entry which is preliminary data.</text>
</comment>
<dbReference type="Pfam" id="PF20084">
    <property type="entry name" value="TrbK"/>
    <property type="match status" value="1"/>
</dbReference>
<protein>
    <submittedName>
        <fullName evidence="1">Entry exclusion protein TrbK-alt</fullName>
    </submittedName>
</protein>
<proteinExistence type="predicted"/>
<name>A0A934IKI0_9RHOB</name>
<organism evidence="1 2">
    <name type="scientific">Palleronia pontilimi</name>
    <dbReference type="NCBI Taxonomy" id="1964209"/>
    <lineage>
        <taxon>Bacteria</taxon>
        <taxon>Pseudomonadati</taxon>
        <taxon>Pseudomonadota</taxon>
        <taxon>Alphaproteobacteria</taxon>
        <taxon>Rhodobacterales</taxon>
        <taxon>Roseobacteraceae</taxon>
        <taxon>Palleronia</taxon>
    </lineage>
</organism>
<dbReference type="RefSeq" id="WP_198917795.1">
    <property type="nucleotide sequence ID" value="NZ_JAEKPD010000034.1"/>
</dbReference>
<sequence length="91" mass="9806">MTIGSQTILRLVAWALGAIVVMAALLELSRALDGEFGTRPDALPAIHDDALARCRDLELDLAIDDPDCAALWDRMRDQFLGLDASDPSGGR</sequence>
<evidence type="ECO:0000313" key="1">
    <source>
        <dbReference type="EMBL" id="MBJ3764623.1"/>
    </source>
</evidence>
<dbReference type="AlphaFoldDB" id="A0A934IKI0"/>
<dbReference type="NCBIfam" id="TIGR04360">
    <property type="entry name" value="other_trbK"/>
    <property type="match status" value="1"/>
</dbReference>
<dbReference type="EMBL" id="JAEKPD010000034">
    <property type="protein sequence ID" value="MBJ3764623.1"/>
    <property type="molecule type" value="Genomic_DNA"/>
</dbReference>